<organism evidence="2 3">
    <name type="scientific">Filimonas lacunae</name>
    <dbReference type="NCBI Taxonomy" id="477680"/>
    <lineage>
        <taxon>Bacteria</taxon>
        <taxon>Pseudomonadati</taxon>
        <taxon>Bacteroidota</taxon>
        <taxon>Chitinophagia</taxon>
        <taxon>Chitinophagales</taxon>
        <taxon>Chitinophagaceae</taxon>
        <taxon>Filimonas</taxon>
    </lineage>
</organism>
<accession>A0A173MIP5</accession>
<sequence length="177" mass="20183">MKPVFLILLLHSLSAFRSNPPLDEIRSQYALSVTDKQVCKRMIVMLQSTTQQPVSLAYLGAFQAIWANHTWNPLEKLSSFKKGKRNIEKAVATGGNEVEIHFVRLSIQYNVPKMLRYHSEINADKNFILSHYASIPNSSLRLLILQFFQKTDLLTEAELSRLSQQQSVKPVPLTTVK</sequence>
<dbReference type="Proteomes" id="UP000186917">
    <property type="component" value="Unassembled WGS sequence"/>
</dbReference>
<dbReference type="KEGG" id="fln:FLA_3501"/>
<dbReference type="STRING" id="477680.SAMN05421788_109171"/>
<dbReference type="RefSeq" id="WP_144264129.1">
    <property type="nucleotide sequence ID" value="NZ_AP017422.1"/>
</dbReference>
<protein>
    <submittedName>
        <fullName evidence="2">Uncharacterized protein</fullName>
    </submittedName>
</protein>
<keyword evidence="1" id="KW-0732">Signal</keyword>
<dbReference type="OrthoDB" id="663842at2"/>
<feature type="chain" id="PRO_5030023022" evidence="1">
    <location>
        <begin position="18"/>
        <end position="177"/>
    </location>
</feature>
<proteinExistence type="predicted"/>
<evidence type="ECO:0000256" key="1">
    <source>
        <dbReference type="SAM" id="SignalP"/>
    </source>
</evidence>
<dbReference type="AlphaFoldDB" id="A0A173MIP5"/>
<reference evidence="3" key="1">
    <citation type="submission" date="2017-01" db="EMBL/GenBank/DDBJ databases">
        <authorList>
            <person name="Varghese N."/>
            <person name="Submissions S."/>
        </authorList>
    </citation>
    <scope>NUCLEOTIDE SEQUENCE [LARGE SCALE GENOMIC DNA]</scope>
    <source>
        <strain evidence="3">DSM 21054</strain>
    </source>
</reference>
<name>A0A173MIP5_9BACT</name>
<evidence type="ECO:0000313" key="3">
    <source>
        <dbReference type="Proteomes" id="UP000186917"/>
    </source>
</evidence>
<dbReference type="EMBL" id="FTOR01000009">
    <property type="protein sequence ID" value="SIT30237.1"/>
    <property type="molecule type" value="Genomic_DNA"/>
</dbReference>
<evidence type="ECO:0000313" key="2">
    <source>
        <dbReference type="EMBL" id="SIT30237.1"/>
    </source>
</evidence>
<gene>
    <name evidence="2" type="ORF">SAMN05421788_109171</name>
</gene>
<feature type="signal peptide" evidence="1">
    <location>
        <begin position="1"/>
        <end position="17"/>
    </location>
</feature>
<keyword evidence="3" id="KW-1185">Reference proteome</keyword>